<name>A0A1G6GF25_9ACTN</name>
<gene>
    <name evidence="2" type="ORF">GA0111570_102233</name>
</gene>
<dbReference type="Pfam" id="PF13367">
    <property type="entry name" value="PrsW-protease"/>
    <property type="match status" value="1"/>
</dbReference>
<feature type="transmembrane region" description="Helical" evidence="1">
    <location>
        <begin position="218"/>
        <end position="235"/>
    </location>
</feature>
<feature type="transmembrane region" description="Helical" evidence="1">
    <location>
        <begin position="241"/>
        <end position="260"/>
    </location>
</feature>
<dbReference type="InterPro" id="IPR026898">
    <property type="entry name" value="PrsW"/>
</dbReference>
<feature type="transmembrane region" description="Helical" evidence="1">
    <location>
        <begin position="114"/>
        <end position="137"/>
    </location>
</feature>
<dbReference type="GO" id="GO:0008233">
    <property type="term" value="F:peptidase activity"/>
    <property type="evidence" value="ECO:0007669"/>
    <property type="project" value="InterPro"/>
</dbReference>
<dbReference type="Proteomes" id="UP000199086">
    <property type="component" value="Unassembled WGS sequence"/>
</dbReference>
<organism evidence="2 3">
    <name type="scientific">Raineyella antarctica</name>
    <dbReference type="NCBI Taxonomy" id="1577474"/>
    <lineage>
        <taxon>Bacteria</taxon>
        <taxon>Bacillati</taxon>
        <taxon>Actinomycetota</taxon>
        <taxon>Actinomycetes</taxon>
        <taxon>Propionibacteriales</taxon>
        <taxon>Propionibacteriaceae</taxon>
        <taxon>Raineyella</taxon>
    </lineage>
</organism>
<evidence type="ECO:0000313" key="2">
    <source>
        <dbReference type="EMBL" id="SDB80443.1"/>
    </source>
</evidence>
<evidence type="ECO:0000313" key="3">
    <source>
        <dbReference type="Proteomes" id="UP000199086"/>
    </source>
</evidence>
<evidence type="ECO:0000256" key="1">
    <source>
        <dbReference type="SAM" id="Phobius"/>
    </source>
</evidence>
<keyword evidence="1" id="KW-0812">Transmembrane</keyword>
<proteinExistence type="predicted"/>
<dbReference type="EMBL" id="FMYF01000002">
    <property type="protein sequence ID" value="SDB80443.1"/>
    <property type="molecule type" value="Genomic_DNA"/>
</dbReference>
<dbReference type="AlphaFoldDB" id="A0A1G6GF25"/>
<sequence>MDEDLYRAPAALAPRRPWWLRLSGLLVLPLGVGAYAIVLSAMLTTRNPNLFPTLLLIGAITVPLSVLLVSYVMGPRPDGHSGLVALTAVVGGAIGTTAASVLEYSTLRQMPALGMLAVGFIEEAVKLVMPLLVFLVARRRTEGLGVVLGVASGMGFAVLETMGYGFTALISSGGNVAAVDQTLLLRGLLSPAGHVAWTGMVTAALWRLGAVPPRRHAGLLFVGAFLLAVLLHTLWDGAATVALHVGIAGISVAILLGLVIPSRLRR</sequence>
<keyword evidence="1" id="KW-0472">Membrane</keyword>
<feature type="transmembrane region" description="Helical" evidence="1">
    <location>
        <begin position="25"/>
        <end position="44"/>
    </location>
</feature>
<keyword evidence="1" id="KW-1133">Transmembrane helix</keyword>
<feature type="transmembrane region" description="Helical" evidence="1">
    <location>
        <begin position="183"/>
        <end position="206"/>
    </location>
</feature>
<feature type="transmembrane region" description="Helical" evidence="1">
    <location>
        <begin position="50"/>
        <end position="71"/>
    </location>
</feature>
<dbReference type="RefSeq" id="WP_175557305.1">
    <property type="nucleotide sequence ID" value="NZ_FMYF01000002.1"/>
</dbReference>
<reference evidence="2 3" key="1">
    <citation type="submission" date="2016-06" db="EMBL/GenBank/DDBJ databases">
        <authorList>
            <person name="Olsen C.W."/>
            <person name="Carey S."/>
            <person name="Hinshaw L."/>
            <person name="Karasin A.I."/>
        </authorList>
    </citation>
    <scope>NUCLEOTIDE SEQUENCE [LARGE SCALE GENOMIC DNA]</scope>
    <source>
        <strain evidence="2 3">LZ-22</strain>
    </source>
</reference>
<protein>
    <submittedName>
        <fullName evidence="2">Membrane proteinase PrsW, cleaves anti-sigma factor RsiW, M82 family</fullName>
    </submittedName>
</protein>
<keyword evidence="3" id="KW-1185">Reference proteome</keyword>
<feature type="transmembrane region" description="Helical" evidence="1">
    <location>
        <begin position="83"/>
        <end position="102"/>
    </location>
</feature>
<dbReference type="STRING" id="1577474.GA0111570_102233"/>
<dbReference type="PANTHER" id="PTHR36844:SF1">
    <property type="entry name" value="PROTEASE PRSW"/>
    <property type="match status" value="1"/>
</dbReference>
<dbReference type="PANTHER" id="PTHR36844">
    <property type="entry name" value="PROTEASE PRSW"/>
    <property type="match status" value="1"/>
</dbReference>
<feature type="transmembrane region" description="Helical" evidence="1">
    <location>
        <begin position="144"/>
        <end position="171"/>
    </location>
</feature>
<accession>A0A1G6GF25</accession>